<organism evidence="2 3">
    <name type="scientific">Brevinema andersonii</name>
    <dbReference type="NCBI Taxonomy" id="34097"/>
    <lineage>
        <taxon>Bacteria</taxon>
        <taxon>Pseudomonadati</taxon>
        <taxon>Spirochaetota</taxon>
        <taxon>Spirochaetia</taxon>
        <taxon>Brevinematales</taxon>
        <taxon>Brevinemataceae</taxon>
        <taxon>Brevinema</taxon>
    </lineage>
</organism>
<proteinExistence type="predicted"/>
<dbReference type="RefSeq" id="WP_092317883.1">
    <property type="nucleotide sequence ID" value="NZ_FOKY01000001.1"/>
</dbReference>
<dbReference type="Proteomes" id="UP000240042">
    <property type="component" value="Unassembled WGS sequence"/>
</dbReference>
<dbReference type="AlphaFoldDB" id="A0A1I1D7N5"/>
<name>A0A1I1D7N5_BREAD</name>
<evidence type="ECO:0000313" key="2">
    <source>
        <dbReference type="EMBL" id="SFB70961.1"/>
    </source>
</evidence>
<gene>
    <name evidence="2" type="ORF">SAMN02745150_00391</name>
</gene>
<sequence>MRLVPLILIIFLDVFYQVQAAETPSSKASVILMDGSGSIIPLPESKGIRGFPAKIDFVQLPDLGYPKEEIRTITVLKRSKILYQGNTLIFEPDCWKFEAASWQVVYKGAIPYLTELKFLGACATKTSTSAKVQYQRNNLGYFFDIDSYLPGIYSSMHFPLPNVVEKIIIISAEENNNMQIMRHKLDIHETSSEMEENIQEPVEVPDNDNKTNSSGSQHPLYEITPPVRSTK</sequence>
<feature type="region of interest" description="Disordered" evidence="1">
    <location>
        <begin position="191"/>
        <end position="231"/>
    </location>
</feature>
<evidence type="ECO:0000256" key="1">
    <source>
        <dbReference type="SAM" id="MobiDB-lite"/>
    </source>
</evidence>
<dbReference type="EMBL" id="FOKY01000001">
    <property type="protein sequence ID" value="SFB70961.1"/>
    <property type="molecule type" value="Genomic_DNA"/>
</dbReference>
<evidence type="ECO:0000313" key="3">
    <source>
        <dbReference type="Proteomes" id="UP000240042"/>
    </source>
</evidence>
<reference evidence="3" key="1">
    <citation type="submission" date="2016-10" db="EMBL/GenBank/DDBJ databases">
        <authorList>
            <person name="Varghese N."/>
            <person name="Submissions S."/>
        </authorList>
    </citation>
    <scope>NUCLEOTIDE SEQUENCE [LARGE SCALE GENOMIC DNA]</scope>
    <source>
        <strain evidence="3">ATCC 43811</strain>
    </source>
</reference>
<dbReference type="STRING" id="34097.SAMN02745150_00391"/>
<protein>
    <submittedName>
        <fullName evidence="2">Uncharacterized protein</fullName>
    </submittedName>
</protein>
<keyword evidence="3" id="KW-1185">Reference proteome</keyword>
<feature type="compositionally biased region" description="Acidic residues" evidence="1">
    <location>
        <begin position="192"/>
        <end position="206"/>
    </location>
</feature>
<accession>A0A1I1D7N5</accession>